<dbReference type="AlphaFoldDB" id="A0A0H3DLN4"/>
<dbReference type="PaxDb" id="722438-MPNE_0787"/>
<dbReference type="EMBL" id="CP002077">
    <property type="protein sequence ID" value="ADK87201.1"/>
    <property type="molecule type" value="Genomic_DNA"/>
</dbReference>
<dbReference type="HOGENOM" id="CLU_3009469_0_0_14"/>
<gene>
    <name evidence="1" type="ordered locus">MPNE_0787</name>
</gene>
<reference evidence="1 2" key="1">
    <citation type="journal article" date="2010" name="Appl. Environ. Microbiol.">
        <title>Targeted chromosomal knockouts in Mycoplasma pneumoniae.</title>
        <authorList>
            <person name="Krishnakumar R."/>
            <person name="Assad-Garcia N."/>
            <person name="Benders G.A."/>
            <person name="Phan Q."/>
            <person name="Montague M.G."/>
            <person name="Glass J.I."/>
        </authorList>
    </citation>
    <scope>NUCLEOTIDE SEQUENCE [LARGE SCALE GENOMIC DNA]</scope>
    <source>
        <strain evidence="2">ATCC 15531 / DSM 22911 / NBRC 14401 / NCTC 10119 / FH</strain>
    </source>
</reference>
<dbReference type="PATRIC" id="fig|722438.3.peg.766"/>
<protein>
    <submittedName>
        <fullName evidence="1">Conserved domain protein</fullName>
    </submittedName>
</protein>
<accession>A0A0H3DLN4</accession>
<name>A0A0H3DLN4_MYCPB</name>
<evidence type="ECO:0000313" key="1">
    <source>
        <dbReference type="EMBL" id="ADK87201.1"/>
    </source>
</evidence>
<evidence type="ECO:0000313" key="2">
    <source>
        <dbReference type="Proteomes" id="UP000007756"/>
    </source>
</evidence>
<dbReference type="Proteomes" id="UP000007756">
    <property type="component" value="Chromosome"/>
</dbReference>
<sequence length="56" mass="6346">MAGSSKNFQQKSVFLLPLNKLNEFDKYAKKFAYFLINKTSTSTPMGQHACFVLVVN</sequence>
<organism evidence="1 2">
    <name type="scientific">Mycoplasmoides pneumoniae (strain ATCC 15531 / DSM 23978 / CIP 103766 / NBRC 14401 / NCTC 10119 / FH)</name>
    <name type="common">Mycoplasma pneumoniae</name>
    <dbReference type="NCBI Taxonomy" id="722438"/>
    <lineage>
        <taxon>Bacteria</taxon>
        <taxon>Bacillati</taxon>
        <taxon>Mycoplasmatota</taxon>
        <taxon>Mycoplasmoidales</taxon>
        <taxon>Mycoplasmoidaceae</taxon>
        <taxon>Mycoplasmoides</taxon>
    </lineage>
</organism>
<dbReference type="KEGG" id="mpj:MPNE_0787"/>
<proteinExistence type="predicted"/>